<feature type="transmembrane region" description="Helical" evidence="5">
    <location>
        <begin position="502"/>
        <end position="521"/>
    </location>
</feature>
<keyword evidence="4 5" id="KW-0472">Membrane</keyword>
<reference evidence="8 9" key="1">
    <citation type="journal article" date="2015" name="Fungal Genet. Biol.">
        <title>Evolution of novel wood decay mechanisms in Agaricales revealed by the genome sequences of Fistulina hepatica and Cylindrobasidium torrendii.</title>
        <authorList>
            <person name="Floudas D."/>
            <person name="Held B.W."/>
            <person name="Riley R."/>
            <person name="Nagy L.G."/>
            <person name="Koehler G."/>
            <person name="Ransdell A.S."/>
            <person name="Younus H."/>
            <person name="Chow J."/>
            <person name="Chiniquy J."/>
            <person name="Lipzen A."/>
            <person name="Tritt A."/>
            <person name="Sun H."/>
            <person name="Haridas S."/>
            <person name="LaButti K."/>
            <person name="Ohm R.A."/>
            <person name="Kues U."/>
            <person name="Blanchette R.A."/>
            <person name="Grigoriev I.V."/>
            <person name="Minto R.E."/>
            <person name="Hibbett D.S."/>
        </authorList>
    </citation>
    <scope>NUCLEOTIDE SEQUENCE [LARGE SCALE GENOMIC DNA]</scope>
    <source>
        <strain evidence="8 9">FP15055 ss-10</strain>
    </source>
</reference>
<evidence type="ECO:0000256" key="2">
    <source>
        <dbReference type="ARBA" id="ARBA00022692"/>
    </source>
</evidence>
<feature type="transmembrane region" description="Helical" evidence="5">
    <location>
        <begin position="211"/>
        <end position="228"/>
    </location>
</feature>
<accession>A0A0D7B1E4</accession>
<dbReference type="GO" id="GO:0032541">
    <property type="term" value="C:cortical endoplasmic reticulum"/>
    <property type="evidence" value="ECO:0007669"/>
    <property type="project" value="TreeGrafter"/>
</dbReference>
<dbReference type="EMBL" id="KN880660">
    <property type="protein sequence ID" value="KIY63984.1"/>
    <property type="molecule type" value="Genomic_DNA"/>
</dbReference>
<feature type="domain" description="Anoctamin transmembrane" evidence="6">
    <location>
        <begin position="170"/>
        <end position="644"/>
    </location>
</feature>
<feature type="transmembrane region" description="Helical" evidence="5">
    <location>
        <begin position="354"/>
        <end position="375"/>
    </location>
</feature>
<evidence type="ECO:0000313" key="8">
    <source>
        <dbReference type="EMBL" id="KIY63984.1"/>
    </source>
</evidence>
<comment type="subcellular location">
    <subcellularLocation>
        <location evidence="1">Membrane</location>
        <topology evidence="1">Multi-pass membrane protein</topology>
    </subcellularLocation>
</comment>
<dbReference type="AlphaFoldDB" id="A0A0D7B1E4"/>
<feature type="domain" description="Anoctamin alpha-beta plait" evidence="7">
    <location>
        <begin position="6"/>
        <end position="138"/>
    </location>
</feature>
<dbReference type="Pfam" id="PF20877">
    <property type="entry name" value="Anoctamin_N"/>
    <property type="match status" value="1"/>
</dbReference>
<name>A0A0D7B1E4_9AGAR</name>
<evidence type="ECO:0000256" key="1">
    <source>
        <dbReference type="ARBA" id="ARBA00004141"/>
    </source>
</evidence>
<organism evidence="8 9">
    <name type="scientific">Cylindrobasidium torrendii FP15055 ss-10</name>
    <dbReference type="NCBI Taxonomy" id="1314674"/>
    <lineage>
        <taxon>Eukaryota</taxon>
        <taxon>Fungi</taxon>
        <taxon>Dikarya</taxon>
        <taxon>Basidiomycota</taxon>
        <taxon>Agaricomycotina</taxon>
        <taxon>Agaricomycetes</taxon>
        <taxon>Agaricomycetidae</taxon>
        <taxon>Agaricales</taxon>
        <taxon>Marasmiineae</taxon>
        <taxon>Physalacriaceae</taxon>
        <taxon>Cylindrobasidium</taxon>
    </lineage>
</organism>
<evidence type="ECO:0000313" key="9">
    <source>
        <dbReference type="Proteomes" id="UP000054007"/>
    </source>
</evidence>
<dbReference type="InterPro" id="IPR007632">
    <property type="entry name" value="Anoctamin"/>
</dbReference>
<feature type="transmembrane region" description="Helical" evidence="5">
    <location>
        <begin position="615"/>
        <end position="633"/>
    </location>
</feature>
<dbReference type="PANTHER" id="PTHR12308">
    <property type="entry name" value="ANOCTAMIN"/>
    <property type="match status" value="1"/>
</dbReference>
<dbReference type="InterPro" id="IPR049452">
    <property type="entry name" value="Anoctamin_TM"/>
</dbReference>
<feature type="transmembrane region" description="Helical" evidence="5">
    <location>
        <begin position="549"/>
        <end position="574"/>
    </location>
</feature>
<dbReference type="PANTHER" id="PTHR12308:SF73">
    <property type="entry name" value="ANOCTAMIN"/>
    <property type="match status" value="1"/>
</dbReference>
<dbReference type="Proteomes" id="UP000054007">
    <property type="component" value="Unassembled WGS sequence"/>
</dbReference>
<dbReference type="STRING" id="1314674.A0A0D7B1E4"/>
<keyword evidence="3 5" id="KW-1133">Transmembrane helix</keyword>
<dbReference type="GO" id="GO:0016020">
    <property type="term" value="C:membrane"/>
    <property type="evidence" value="ECO:0007669"/>
    <property type="project" value="UniProtKB-SubCell"/>
</dbReference>
<dbReference type="GO" id="GO:0005254">
    <property type="term" value="F:chloride channel activity"/>
    <property type="evidence" value="ECO:0007669"/>
    <property type="project" value="TreeGrafter"/>
</dbReference>
<evidence type="ECO:0000256" key="3">
    <source>
        <dbReference type="ARBA" id="ARBA00022989"/>
    </source>
</evidence>
<dbReference type="OrthoDB" id="296386at2759"/>
<evidence type="ECO:0000259" key="6">
    <source>
        <dbReference type="Pfam" id="PF04547"/>
    </source>
</evidence>
<keyword evidence="2 5" id="KW-0812">Transmembrane</keyword>
<dbReference type="InterPro" id="IPR049456">
    <property type="entry name" value="Anoctamin_N_fung"/>
</dbReference>
<protein>
    <submittedName>
        <fullName evidence="8">DUF590-domain-containing protein</fullName>
    </submittedName>
</protein>
<sequence length="706" mass="79786">MSGPTDVDVVITFKASPKVTLSKQQIKEDAAKAEQQYNRLLSTLNYAGLRAVARRGESLGHLLIFVHCPDNLLKNLARRERHYDFLNGLPTAAPVKSEDEIPPLPPSDRIRLVHTHISAMPADGGLGIHPGSPEWDLVESIMALHDKEFNDRWLHAWTHSKLASVSDATVRDQFGESVALYFAFLKAYTHSLIFPAALGTFYFFFGTPYSPVYSCLLVLWATCFVEWWRVRERIISLGFGSQGSFRVEKRRTEYNPNFSWWQREIRVLGSIPVVLAFVGALVVVLTSTFVFEAFVTRLYTGPGHQYIGLSPTILLALFVPRILAIYQTIAKRLTGWENHAHHSSHVNSLTLKTFVLNSLVGYLPLALSAFLYVPFGEGIMGIVQSWFSDPSEIQVDGKGIWDMDATMVRHKLDPGRLKTQMFAYTVTQQVSNTFMEIGLPYVLRAVDNYRKKKDSPKKKVVFEDEKEKGGQAERQFLEDVRHQASLPEYELFLDYSEMAMQFGYVAVWSTIWPIAPLMAYINNVFELRSDAFKIITHQRRPISVRTDTIGPWLEALTFLTWLAAVINTSLVYLFCPRSQDHCSKPSSIDRVHARLFAVAGTGDIGEDSLSDTVELLKMAALIAFAASHGYLLLRAGIRHLMERAVYKESKVVKDMEREGRSVKESFLKSVSGSPTKEVHGVQEVNTEAFWAHDEGLEEIQRISKEA</sequence>
<evidence type="ECO:0000256" key="4">
    <source>
        <dbReference type="ARBA" id="ARBA00023136"/>
    </source>
</evidence>
<evidence type="ECO:0000256" key="5">
    <source>
        <dbReference type="SAM" id="Phobius"/>
    </source>
</evidence>
<feature type="transmembrane region" description="Helical" evidence="5">
    <location>
        <begin position="303"/>
        <end position="323"/>
    </location>
</feature>
<evidence type="ECO:0000259" key="7">
    <source>
        <dbReference type="Pfam" id="PF20877"/>
    </source>
</evidence>
<keyword evidence="9" id="KW-1185">Reference proteome</keyword>
<dbReference type="Pfam" id="PF04547">
    <property type="entry name" value="Anoctamin"/>
    <property type="match status" value="1"/>
</dbReference>
<feature type="transmembrane region" description="Helical" evidence="5">
    <location>
        <begin position="267"/>
        <end position="291"/>
    </location>
</feature>
<proteinExistence type="predicted"/>
<gene>
    <name evidence="8" type="ORF">CYLTODRAFT_493489</name>
</gene>